<dbReference type="PANTHER" id="PTHR33490">
    <property type="entry name" value="BLR5614 PROTEIN-RELATED"/>
    <property type="match status" value="1"/>
</dbReference>
<dbReference type="SMART" id="SM00460">
    <property type="entry name" value="TGc"/>
    <property type="match status" value="1"/>
</dbReference>
<gene>
    <name evidence="2" type="ORF">IAB26_07535</name>
</gene>
<reference evidence="2" key="2">
    <citation type="journal article" date="2021" name="PeerJ">
        <title>Extensive microbial diversity within the chicken gut microbiome revealed by metagenomics and culture.</title>
        <authorList>
            <person name="Gilroy R."/>
            <person name="Ravi A."/>
            <person name="Getino M."/>
            <person name="Pursley I."/>
            <person name="Horton D.L."/>
            <person name="Alikhan N.F."/>
            <person name="Baker D."/>
            <person name="Gharbi K."/>
            <person name="Hall N."/>
            <person name="Watson M."/>
            <person name="Adriaenssens E.M."/>
            <person name="Foster-Nyarko E."/>
            <person name="Jarju S."/>
            <person name="Secka A."/>
            <person name="Antonio M."/>
            <person name="Oren A."/>
            <person name="Chaudhuri R.R."/>
            <person name="La Ragione R."/>
            <person name="Hildebrand F."/>
            <person name="Pallen M.J."/>
        </authorList>
    </citation>
    <scope>NUCLEOTIDE SEQUENCE</scope>
    <source>
        <strain evidence="2">ChiSjej3B21-11622</strain>
    </source>
</reference>
<name>A0A9D1D0T6_9FIRM</name>
<dbReference type="Gene3D" id="3.10.620.30">
    <property type="match status" value="1"/>
</dbReference>
<dbReference type="EMBL" id="DVFT01000110">
    <property type="protein sequence ID" value="HIQ96397.1"/>
    <property type="molecule type" value="Genomic_DNA"/>
</dbReference>
<dbReference type="PANTHER" id="PTHR33490:SF6">
    <property type="entry name" value="SLL1049 PROTEIN"/>
    <property type="match status" value="1"/>
</dbReference>
<evidence type="ECO:0000313" key="2">
    <source>
        <dbReference type="EMBL" id="HIQ96397.1"/>
    </source>
</evidence>
<proteinExistence type="predicted"/>
<dbReference type="InterPro" id="IPR002931">
    <property type="entry name" value="Transglutaminase-like"/>
</dbReference>
<dbReference type="Pfam" id="PF01841">
    <property type="entry name" value="Transglut_core"/>
    <property type="match status" value="1"/>
</dbReference>
<feature type="domain" description="Transglutaminase-like" evidence="1">
    <location>
        <begin position="160"/>
        <end position="218"/>
    </location>
</feature>
<protein>
    <submittedName>
        <fullName evidence="2">Transglutaminase family protein</fullName>
    </submittedName>
</protein>
<sequence>MRTLKFTYRMELRFSSPVSRHYFALRCIPKDSPRQKIHLTRREVEPAEYLDELEDGFQNLKLTGGCLAPHSFFRFHVEGTAEVEGMGFQEEPLHPMYRYPSRYTAFEPEVAEFAERAMERCREAKAEKILEKAVCVMDYLHANFAYVPGITNIGTTAAEALRMGKGVCQDYAHIMTAVMRYMGIPARYVNGLMIGEGFTHAWVEVYTEKGWYGLDPTNRLHIDDYYIVLAKGRDYGDCPVDKGCFFGNAAQQQNIYVNVEEMEHDRDRGINGTAGG</sequence>
<accession>A0A9D1D0T6</accession>
<comment type="caution">
    <text evidence="2">The sequence shown here is derived from an EMBL/GenBank/DDBJ whole genome shotgun (WGS) entry which is preliminary data.</text>
</comment>
<dbReference type="Pfam" id="PF08379">
    <property type="entry name" value="Bact_transglu_N"/>
    <property type="match status" value="1"/>
</dbReference>
<organism evidence="2 3">
    <name type="scientific">Candidatus Limivivens merdigallinarum</name>
    <dbReference type="NCBI Taxonomy" id="2840859"/>
    <lineage>
        <taxon>Bacteria</taxon>
        <taxon>Bacillati</taxon>
        <taxon>Bacillota</taxon>
        <taxon>Clostridia</taxon>
        <taxon>Lachnospirales</taxon>
        <taxon>Lachnospiraceae</taxon>
        <taxon>Lachnospiraceae incertae sedis</taxon>
        <taxon>Candidatus Limivivens</taxon>
    </lineage>
</organism>
<dbReference type="InterPro" id="IPR013589">
    <property type="entry name" value="Bac_transglu_N"/>
</dbReference>
<reference evidence="2" key="1">
    <citation type="submission" date="2020-10" db="EMBL/GenBank/DDBJ databases">
        <authorList>
            <person name="Gilroy R."/>
        </authorList>
    </citation>
    <scope>NUCLEOTIDE SEQUENCE</scope>
    <source>
        <strain evidence="2">ChiSjej3B21-11622</strain>
    </source>
</reference>
<dbReference type="InterPro" id="IPR038765">
    <property type="entry name" value="Papain-like_cys_pep_sf"/>
</dbReference>
<evidence type="ECO:0000259" key="1">
    <source>
        <dbReference type="SMART" id="SM00460"/>
    </source>
</evidence>
<dbReference type="SUPFAM" id="SSF54001">
    <property type="entry name" value="Cysteine proteinases"/>
    <property type="match status" value="1"/>
</dbReference>
<dbReference type="AlphaFoldDB" id="A0A9D1D0T6"/>
<dbReference type="Proteomes" id="UP000886886">
    <property type="component" value="Unassembled WGS sequence"/>
</dbReference>
<evidence type="ECO:0000313" key="3">
    <source>
        <dbReference type="Proteomes" id="UP000886886"/>
    </source>
</evidence>